<dbReference type="AlphaFoldDB" id="A0AAE0KZB6"/>
<evidence type="ECO:0000313" key="2">
    <source>
        <dbReference type="Proteomes" id="UP001190700"/>
    </source>
</evidence>
<evidence type="ECO:0000313" key="1">
    <source>
        <dbReference type="EMBL" id="KAK3266000.1"/>
    </source>
</evidence>
<gene>
    <name evidence="1" type="ORF">CYMTET_25352</name>
</gene>
<reference evidence="1 2" key="1">
    <citation type="journal article" date="2015" name="Genome Biol. Evol.">
        <title>Comparative Genomics of a Bacterivorous Green Alga Reveals Evolutionary Causalities and Consequences of Phago-Mixotrophic Mode of Nutrition.</title>
        <authorList>
            <person name="Burns J.A."/>
            <person name="Paasch A."/>
            <person name="Narechania A."/>
            <person name="Kim E."/>
        </authorList>
    </citation>
    <scope>NUCLEOTIDE SEQUENCE [LARGE SCALE GENOMIC DNA]</scope>
    <source>
        <strain evidence="1 2">PLY_AMNH</strain>
    </source>
</reference>
<comment type="caution">
    <text evidence="1">The sequence shown here is derived from an EMBL/GenBank/DDBJ whole genome shotgun (WGS) entry which is preliminary data.</text>
</comment>
<name>A0AAE0KZB6_9CHLO</name>
<dbReference type="Proteomes" id="UP001190700">
    <property type="component" value="Unassembled WGS sequence"/>
</dbReference>
<organism evidence="1 2">
    <name type="scientific">Cymbomonas tetramitiformis</name>
    <dbReference type="NCBI Taxonomy" id="36881"/>
    <lineage>
        <taxon>Eukaryota</taxon>
        <taxon>Viridiplantae</taxon>
        <taxon>Chlorophyta</taxon>
        <taxon>Pyramimonadophyceae</taxon>
        <taxon>Pyramimonadales</taxon>
        <taxon>Pyramimonadaceae</taxon>
        <taxon>Cymbomonas</taxon>
    </lineage>
</organism>
<protein>
    <submittedName>
        <fullName evidence="1">Uncharacterized protein</fullName>
    </submittedName>
</protein>
<proteinExistence type="predicted"/>
<dbReference type="EMBL" id="LGRX02013506">
    <property type="protein sequence ID" value="KAK3266000.1"/>
    <property type="molecule type" value="Genomic_DNA"/>
</dbReference>
<accession>A0AAE0KZB6</accession>
<sequence length="219" mass="23789">MGFFGPLRLPELEEYAGRRLALQSTGVFHAESFILNALRTWFSSGCRLLDYEIHQLVLTHNPVPHMFVLVACVMRLPARNTSDANKQPMPIEISESSAVLAAPLRLLGLLVEVQIPSGRARLVRTMELRKPATAPPAGVSQSTNQGVQSASTLLEGVPAFVRSLQARYQVPHSHASQPMVLTNATVLDVGISVQAIKHPVLPIAILGYGMGNTANRRKA</sequence>
<keyword evidence="2" id="KW-1185">Reference proteome</keyword>